<evidence type="ECO:0000313" key="9">
    <source>
        <dbReference type="Proteomes" id="UP001162734"/>
    </source>
</evidence>
<keyword evidence="9" id="KW-1185">Reference proteome</keyword>
<evidence type="ECO:0000256" key="3">
    <source>
        <dbReference type="ARBA" id="ARBA00022723"/>
    </source>
</evidence>
<reference evidence="9" key="1">
    <citation type="journal article" date="2022" name="Int. J. Syst. Evol. Microbiol.">
        <title>Anaeromyxobacter oryzae sp. nov., Anaeromyxobacter diazotrophicus sp. nov. and Anaeromyxobacter paludicola sp. nov., isolated from paddy soils.</title>
        <authorList>
            <person name="Itoh H."/>
            <person name="Xu Z."/>
            <person name="Mise K."/>
            <person name="Masuda Y."/>
            <person name="Ushijima N."/>
            <person name="Hayakawa C."/>
            <person name="Shiratori Y."/>
            <person name="Senoo K."/>
        </authorList>
    </citation>
    <scope>NUCLEOTIDE SEQUENCE [LARGE SCALE GENOMIC DNA]</scope>
    <source>
        <strain evidence="9">Red630</strain>
    </source>
</reference>
<feature type="domain" description="Alcohol dehydrogenase-like N-terminal" evidence="7">
    <location>
        <begin position="25"/>
        <end position="144"/>
    </location>
</feature>
<evidence type="ECO:0000313" key="8">
    <source>
        <dbReference type="EMBL" id="BDG10808.1"/>
    </source>
</evidence>
<gene>
    <name evidence="8" type="ORF">AMPC_39210</name>
</gene>
<evidence type="ECO:0000256" key="5">
    <source>
        <dbReference type="ARBA" id="ARBA00023002"/>
    </source>
</evidence>
<dbReference type="EMBL" id="AP025592">
    <property type="protein sequence ID" value="BDG10808.1"/>
    <property type="molecule type" value="Genomic_DNA"/>
</dbReference>
<dbReference type="SUPFAM" id="SSF51735">
    <property type="entry name" value="NAD(P)-binding Rossmann-fold domains"/>
    <property type="match status" value="1"/>
</dbReference>
<evidence type="ECO:0000256" key="2">
    <source>
        <dbReference type="ARBA" id="ARBA00008072"/>
    </source>
</evidence>
<evidence type="ECO:0000256" key="6">
    <source>
        <dbReference type="ARBA" id="ARBA00023027"/>
    </source>
</evidence>
<proteinExistence type="inferred from homology"/>
<dbReference type="Proteomes" id="UP001162734">
    <property type="component" value="Chromosome"/>
</dbReference>
<comment type="cofactor">
    <cofactor evidence="1">
        <name>Zn(2+)</name>
        <dbReference type="ChEBI" id="CHEBI:29105"/>
    </cofactor>
</comment>
<dbReference type="RefSeq" id="WP_248343369.1">
    <property type="nucleotide sequence ID" value="NZ_AP025592.1"/>
</dbReference>
<dbReference type="InterPro" id="IPR013154">
    <property type="entry name" value="ADH-like_N"/>
</dbReference>
<evidence type="ECO:0000259" key="7">
    <source>
        <dbReference type="Pfam" id="PF08240"/>
    </source>
</evidence>
<evidence type="ECO:0000256" key="1">
    <source>
        <dbReference type="ARBA" id="ARBA00001947"/>
    </source>
</evidence>
<dbReference type="InterPro" id="IPR011032">
    <property type="entry name" value="GroES-like_sf"/>
</dbReference>
<keyword evidence="5" id="KW-0560">Oxidoreductase</keyword>
<dbReference type="InterPro" id="IPR036291">
    <property type="entry name" value="NAD(P)-bd_dom_sf"/>
</dbReference>
<dbReference type="Pfam" id="PF08240">
    <property type="entry name" value="ADH_N"/>
    <property type="match status" value="1"/>
</dbReference>
<accession>A0ABM7XFZ5</accession>
<keyword evidence="4" id="KW-0862">Zinc</keyword>
<dbReference type="Gene3D" id="3.40.50.720">
    <property type="entry name" value="NAD(P)-binding Rossmann-like Domain"/>
    <property type="match status" value="1"/>
</dbReference>
<sequence length="406" mass="43298">MRAVVWKGPGKVSVDKVDDPRIESATDVLVRISTAGICGSDLHMYEGRTAAKPGVVMGHENMGVIEEVGSAVQQLQKGDRVVLPFNVSCGTCFNCARGYSNACLVTNDEAAGAAYGYVGMGPYRGGQAELLRVPWGEANCIKLPGTPGDELEDDFLLLSDIFPTGYHAAELANVKPGTTVAIFGAGPVGLLAAYSAMIRGAAEVYVVDAVPERLEKAQRIGAIPIDFTKGPPAEQIRNIRMQNPLVRGAMRRGEEKMAGVMCGIDAVGYQAKDFEDPSKESPMSLTEQLVDIINPTGHLGFIGVFLPQDPGAKGRAAQNGEFQLPWGQLWQKGIQLGMGQTPVRAYSLLLRDLIIAGRARPSFIVSRRIPLSEAPDAYQKFDRREPGYTKVLIKPGLAAGAGAAAS</sequence>
<keyword evidence="3" id="KW-0479">Metal-binding</keyword>
<dbReference type="SUPFAM" id="SSF50129">
    <property type="entry name" value="GroES-like"/>
    <property type="match status" value="1"/>
</dbReference>
<dbReference type="PANTHER" id="PTHR42813:SF3">
    <property type="entry name" value="GLUTATHIONE-INDEPENDENT FORMALDEHYDE DEHYDROGENASE"/>
    <property type="match status" value="1"/>
</dbReference>
<organism evidence="8 9">
    <name type="scientific">Anaeromyxobacter paludicola</name>
    <dbReference type="NCBI Taxonomy" id="2918171"/>
    <lineage>
        <taxon>Bacteria</taxon>
        <taxon>Pseudomonadati</taxon>
        <taxon>Myxococcota</taxon>
        <taxon>Myxococcia</taxon>
        <taxon>Myxococcales</taxon>
        <taxon>Cystobacterineae</taxon>
        <taxon>Anaeromyxobacteraceae</taxon>
        <taxon>Anaeromyxobacter</taxon>
    </lineage>
</organism>
<comment type="similarity">
    <text evidence="2">Belongs to the zinc-containing alcohol dehydrogenase family.</text>
</comment>
<dbReference type="Gene3D" id="3.90.180.10">
    <property type="entry name" value="Medium-chain alcohol dehydrogenases, catalytic domain"/>
    <property type="match status" value="1"/>
</dbReference>
<dbReference type="PANTHER" id="PTHR42813">
    <property type="entry name" value="ZINC-TYPE ALCOHOL DEHYDROGENASE-LIKE"/>
    <property type="match status" value="1"/>
</dbReference>
<dbReference type="PROSITE" id="PS00059">
    <property type="entry name" value="ADH_ZINC"/>
    <property type="match status" value="1"/>
</dbReference>
<keyword evidence="6" id="KW-0520">NAD</keyword>
<name>A0ABM7XFZ5_9BACT</name>
<protein>
    <submittedName>
        <fullName evidence="8">Alcohol dehydrogenase</fullName>
    </submittedName>
</protein>
<dbReference type="InterPro" id="IPR002328">
    <property type="entry name" value="ADH_Zn_CS"/>
</dbReference>
<evidence type="ECO:0000256" key="4">
    <source>
        <dbReference type="ARBA" id="ARBA00022833"/>
    </source>
</evidence>
<dbReference type="CDD" id="cd08282">
    <property type="entry name" value="PFDH_like"/>
    <property type="match status" value="1"/>
</dbReference>